<evidence type="ECO:0000256" key="2">
    <source>
        <dbReference type="ARBA" id="ARBA00022448"/>
    </source>
</evidence>
<feature type="transmembrane region" description="Helical" evidence="13">
    <location>
        <begin position="336"/>
        <end position="359"/>
    </location>
</feature>
<keyword evidence="16" id="KW-1185">Reference proteome</keyword>
<dbReference type="PANTHER" id="PTHR43185">
    <property type="entry name" value="FERROUS IRON TRANSPORT PROTEIN B"/>
    <property type="match status" value="1"/>
</dbReference>
<organism evidence="15 16">
    <name type="scientific">Blattabacterium cuenoti BPAY</name>
    <dbReference type="NCBI Taxonomy" id="1457031"/>
    <lineage>
        <taxon>Bacteria</taxon>
        <taxon>Pseudomonadati</taxon>
        <taxon>Bacteroidota</taxon>
        <taxon>Flavobacteriia</taxon>
        <taxon>Flavobacteriales</taxon>
        <taxon>Blattabacteriaceae</taxon>
        <taxon>Blattabacterium</taxon>
    </lineage>
</organism>
<dbReference type="InterPro" id="IPR006073">
    <property type="entry name" value="GTP-bd"/>
</dbReference>
<evidence type="ECO:0000256" key="12">
    <source>
        <dbReference type="NCBIfam" id="TIGR00437"/>
    </source>
</evidence>
<dbReference type="PROSITE" id="PS51711">
    <property type="entry name" value="G_FEOB"/>
    <property type="match status" value="1"/>
</dbReference>
<feature type="domain" description="FeoB-type G" evidence="14">
    <location>
        <begin position="3"/>
        <end position="171"/>
    </location>
</feature>
<dbReference type="NCBIfam" id="TIGR00437">
    <property type="entry name" value="feoB"/>
    <property type="match status" value="1"/>
</dbReference>
<evidence type="ECO:0000256" key="4">
    <source>
        <dbReference type="ARBA" id="ARBA00022496"/>
    </source>
</evidence>
<dbReference type="Pfam" id="PF02421">
    <property type="entry name" value="FeoB_N"/>
    <property type="match status" value="1"/>
</dbReference>
<keyword evidence="4 13" id="KW-0410">Iron transport</keyword>
<evidence type="ECO:0000256" key="1">
    <source>
        <dbReference type="ARBA" id="ARBA00004651"/>
    </source>
</evidence>
<keyword evidence="2 13" id="KW-0813">Transport</keyword>
<feature type="transmembrane region" description="Helical" evidence="13">
    <location>
        <begin position="623"/>
        <end position="641"/>
    </location>
</feature>
<evidence type="ECO:0000313" key="16">
    <source>
        <dbReference type="Proteomes" id="UP000217805"/>
    </source>
</evidence>
<keyword evidence="11 13" id="KW-0472">Membrane</keyword>
<dbReference type="InterPro" id="IPR011642">
    <property type="entry name" value="Gate_dom"/>
</dbReference>
<dbReference type="PRINTS" id="PR00326">
    <property type="entry name" value="GTP1OBG"/>
</dbReference>
<comment type="similarity">
    <text evidence="13">Belongs to the TRAFAC class TrmE-Era-EngA-EngB-Septin-like GTPase superfamily. FeoB GTPase (TC 9.A.8) family.</text>
</comment>
<evidence type="ECO:0000256" key="9">
    <source>
        <dbReference type="ARBA" id="ARBA00023065"/>
    </source>
</evidence>
<dbReference type="PANTHER" id="PTHR43185:SF1">
    <property type="entry name" value="FE(2+) TRANSPORTER FEOB"/>
    <property type="match status" value="1"/>
</dbReference>
<dbReference type="InterPro" id="IPR050860">
    <property type="entry name" value="FeoB_GTPase"/>
</dbReference>
<feature type="transmembrane region" description="Helical" evidence="13">
    <location>
        <begin position="414"/>
        <end position="440"/>
    </location>
</feature>
<keyword evidence="3" id="KW-1003">Cell membrane</keyword>
<dbReference type="Gene3D" id="3.40.50.300">
    <property type="entry name" value="P-loop containing nucleotide triphosphate hydrolases"/>
    <property type="match status" value="1"/>
</dbReference>
<dbReference type="Pfam" id="PF07664">
    <property type="entry name" value="FeoB_C"/>
    <property type="match status" value="1"/>
</dbReference>
<keyword evidence="9" id="KW-0406">Ion transport</keyword>
<keyword evidence="7 13" id="KW-1133">Transmembrane helix</keyword>
<dbReference type="InterPro" id="IPR003373">
    <property type="entry name" value="Fe2_transport_prot-B"/>
</dbReference>
<dbReference type="EMBL" id="AP014609">
    <property type="protein sequence ID" value="BAR92233.1"/>
    <property type="molecule type" value="Genomic_DNA"/>
</dbReference>
<sequence>MKKIKLALVGNPNVGKTSLFNQLTGLNQKVGNYIGVTVDKKIGYFHYENTYYQIVDLPGTYSIYPSSEDEEVVCRLLLNNNLNDLDYPDKIIVVANSSNLKKSILLLRQVQDLGFPVLFALNMLDEAKKKGISINIEKLKKILITDIVLINARKGIGLNEMKRKIKKLNQKTKKNYFFFNPGIYYSLAINDVKNNYKVSTYQAWYYLAHNKKFLKKDCLLNKIKKKYNIIPKRLQIKETLDRYEEIGKIFSIAVSELILDKKKNCLEFSKKIDNYLVLHPFWGYFFFLFILFSIFQCIFFWSEIPKQFVEFFFSFLQNKLYHVYPGPLSNFFLQGILPAISTILSFIPQISILIFFLLLMEESGYISRVIFLMDRIMRPFGLNGKSVVPLISSIACAIPAIISARHIDNPRDRLITILATPFITCSARLPVYTLIISIIIPDKKWHFIQLRGIVLLSMYILGIIFAFSVSIILHQLLKKNYQSHLIMEMPTYKIPILKNVLITLWINLKSFIINAGKIILLINILIWVLGTFGPSENSSNKNSIFIIQKKELPHSYLGLLGKKMEPIIHPLGYDWKIGIGLLSSFVAREVFVSTMASVYSIEEKENLLKEKMKGEIYPETKKPIYNLATGFSLLFFYAFSMQCMSTLSIIRKETKSWKWPILQFIFMTLLAYIVSLLTYQILKK</sequence>
<dbReference type="RefSeq" id="WP_096378407.1">
    <property type="nucleotide sequence ID" value="NZ_AP014609.1"/>
</dbReference>
<accession>A0ABN5V539</accession>
<reference evidence="15 16" key="1">
    <citation type="journal article" date="2015" name="Microbes Environ.">
        <title>An Efficient Strategy Developed for Next-Generation Sequencing of Endosymbiont Genomes Performed Using Crude DNA Isolated from Host Tissues: A Case Study of Blattabacterium cuenoti Inhabiting the Fat Bodies of Cockroaches.</title>
        <authorList>
            <person name="Kinjo Y."/>
            <person name="Saitoh S."/>
            <person name="Tokuda G."/>
        </authorList>
    </citation>
    <scope>NUCLEOTIDE SEQUENCE [LARGE SCALE GENOMIC DNA]</scope>
    <source>
        <strain evidence="15 16">BPAY</strain>
    </source>
</reference>
<feature type="transmembrane region" description="Helical" evidence="13">
    <location>
        <begin position="380"/>
        <end position="402"/>
    </location>
</feature>
<evidence type="ECO:0000256" key="8">
    <source>
        <dbReference type="ARBA" id="ARBA00023004"/>
    </source>
</evidence>
<feature type="transmembrane region" description="Helical" evidence="13">
    <location>
        <begin position="452"/>
        <end position="477"/>
    </location>
</feature>
<dbReference type="InterPro" id="IPR011640">
    <property type="entry name" value="Fe2_transport_prot_B_C"/>
</dbReference>
<gene>
    <name evidence="15" type="primary">feoB</name>
    <name evidence="15" type="ORF">BPAY_513</name>
</gene>
<dbReference type="InterPro" id="IPR030389">
    <property type="entry name" value="G_FEOB_dom"/>
</dbReference>
<feature type="transmembrane region" description="Helical" evidence="13">
    <location>
        <begin position="661"/>
        <end position="682"/>
    </location>
</feature>
<comment type="subcellular location">
    <subcellularLocation>
        <location evidence="13">Cell inner membrane</location>
        <topology evidence="13">Multi-pass membrane protein</topology>
    </subcellularLocation>
    <subcellularLocation>
        <location evidence="1">Cell membrane</location>
        <topology evidence="1">Multi-pass membrane protein</topology>
    </subcellularLocation>
</comment>
<name>A0ABN5V539_9FLAO</name>
<evidence type="ECO:0000256" key="5">
    <source>
        <dbReference type="ARBA" id="ARBA00022692"/>
    </source>
</evidence>
<proteinExistence type="inferred from homology"/>
<dbReference type="Pfam" id="PF07670">
    <property type="entry name" value="Gate"/>
    <property type="match status" value="2"/>
</dbReference>
<evidence type="ECO:0000256" key="10">
    <source>
        <dbReference type="ARBA" id="ARBA00023134"/>
    </source>
</evidence>
<dbReference type="SUPFAM" id="SSF52540">
    <property type="entry name" value="P-loop containing nucleoside triphosphate hydrolases"/>
    <property type="match status" value="1"/>
</dbReference>
<evidence type="ECO:0000256" key="11">
    <source>
        <dbReference type="ARBA" id="ARBA00023136"/>
    </source>
</evidence>
<evidence type="ECO:0000313" key="15">
    <source>
        <dbReference type="EMBL" id="BAR92233.1"/>
    </source>
</evidence>
<evidence type="ECO:0000256" key="6">
    <source>
        <dbReference type="ARBA" id="ARBA00022741"/>
    </source>
</evidence>
<evidence type="ECO:0000259" key="14">
    <source>
        <dbReference type="PROSITE" id="PS51711"/>
    </source>
</evidence>
<evidence type="ECO:0000256" key="13">
    <source>
        <dbReference type="RuleBase" id="RU362098"/>
    </source>
</evidence>
<dbReference type="Proteomes" id="UP000217805">
    <property type="component" value="Chromosome"/>
</dbReference>
<dbReference type="InterPro" id="IPR027417">
    <property type="entry name" value="P-loop_NTPase"/>
</dbReference>
<feature type="transmembrane region" description="Helical" evidence="13">
    <location>
        <begin position="515"/>
        <end position="533"/>
    </location>
</feature>
<evidence type="ECO:0000256" key="7">
    <source>
        <dbReference type="ARBA" id="ARBA00022989"/>
    </source>
</evidence>
<feature type="transmembrane region" description="Helical" evidence="13">
    <location>
        <begin position="281"/>
        <end position="301"/>
    </location>
</feature>
<keyword evidence="6" id="KW-0547">Nucleotide-binding</keyword>
<keyword evidence="8 13" id="KW-0408">Iron</keyword>
<comment type="function">
    <text evidence="13">Probable transporter of a GTP-driven Fe(2+) uptake system.</text>
</comment>
<evidence type="ECO:0000256" key="3">
    <source>
        <dbReference type="ARBA" id="ARBA00022475"/>
    </source>
</evidence>
<keyword evidence="5 13" id="KW-0812">Transmembrane</keyword>
<keyword evidence="10 13" id="KW-0342">GTP-binding</keyword>
<dbReference type="CDD" id="cd01879">
    <property type="entry name" value="FeoB"/>
    <property type="match status" value="1"/>
</dbReference>
<protein>
    <recommendedName>
        <fullName evidence="12 13">Ferrous iron transport protein B</fullName>
    </recommendedName>
</protein>